<evidence type="ECO:0000313" key="9">
    <source>
        <dbReference type="EMBL" id="REG22769.1"/>
    </source>
</evidence>
<gene>
    <name evidence="9" type="ORF">DFR63_2140</name>
</gene>
<organism evidence="9 10">
    <name type="scientific">Jeotgalicoccus halotolerans</name>
    <dbReference type="NCBI Taxonomy" id="157227"/>
    <lineage>
        <taxon>Bacteria</taxon>
        <taxon>Bacillati</taxon>
        <taxon>Bacillota</taxon>
        <taxon>Bacilli</taxon>
        <taxon>Bacillales</taxon>
        <taxon>Staphylococcaceae</taxon>
        <taxon>Jeotgalicoccus</taxon>
    </lineage>
</organism>
<keyword evidence="3" id="KW-0547">Nucleotide-binding</keyword>
<feature type="domain" description="Four-carbon acid sugar kinase N-terminal" evidence="7">
    <location>
        <begin position="4"/>
        <end position="227"/>
    </location>
</feature>
<keyword evidence="6" id="KW-0119">Carbohydrate metabolism</keyword>
<evidence type="ECO:0000259" key="7">
    <source>
        <dbReference type="Pfam" id="PF07005"/>
    </source>
</evidence>
<dbReference type="SUPFAM" id="SSF142764">
    <property type="entry name" value="YgbK-like"/>
    <property type="match status" value="1"/>
</dbReference>
<keyword evidence="4" id="KW-0418">Kinase</keyword>
<dbReference type="AlphaFoldDB" id="A0A3E0ASP0"/>
<evidence type="ECO:0000256" key="1">
    <source>
        <dbReference type="ARBA" id="ARBA00005715"/>
    </source>
</evidence>
<accession>A0A3E0ASP0</accession>
<dbReference type="InterPro" id="IPR037051">
    <property type="entry name" value="4-carb_acid_sugar_kinase_N_sf"/>
</dbReference>
<dbReference type="OrthoDB" id="9778478at2"/>
<dbReference type="InterPro" id="IPR042213">
    <property type="entry name" value="NBD_C_sf"/>
</dbReference>
<dbReference type="Proteomes" id="UP000257076">
    <property type="component" value="Unassembled WGS sequence"/>
</dbReference>
<keyword evidence="2" id="KW-0808">Transferase</keyword>
<keyword evidence="10" id="KW-1185">Reference proteome</keyword>
<dbReference type="GO" id="GO:0005524">
    <property type="term" value="F:ATP binding"/>
    <property type="evidence" value="ECO:0007669"/>
    <property type="project" value="UniProtKB-KW"/>
</dbReference>
<dbReference type="InterPro" id="IPR010737">
    <property type="entry name" value="4-carb_acid_sugar_kinase_N"/>
</dbReference>
<dbReference type="Pfam" id="PF17042">
    <property type="entry name" value="NBD_C"/>
    <property type="match status" value="1"/>
</dbReference>
<evidence type="ECO:0000313" key="10">
    <source>
        <dbReference type="Proteomes" id="UP000257076"/>
    </source>
</evidence>
<comment type="similarity">
    <text evidence="1">Belongs to the four-carbon acid sugar kinase family.</text>
</comment>
<evidence type="ECO:0000256" key="6">
    <source>
        <dbReference type="ARBA" id="ARBA00023277"/>
    </source>
</evidence>
<reference evidence="9 10" key="1">
    <citation type="submission" date="2018-08" db="EMBL/GenBank/DDBJ databases">
        <title>Genomic Encyclopedia of Type Strains, Phase IV (KMG-IV): sequencing the most valuable type-strain genomes for metagenomic binning, comparative biology and taxonomic classification.</title>
        <authorList>
            <person name="Goeker M."/>
        </authorList>
    </citation>
    <scope>NUCLEOTIDE SEQUENCE [LARGE SCALE GENOMIC DNA]</scope>
    <source>
        <strain evidence="9 10">DSM 17274</strain>
    </source>
</reference>
<evidence type="ECO:0000259" key="8">
    <source>
        <dbReference type="Pfam" id="PF17042"/>
    </source>
</evidence>
<dbReference type="Pfam" id="PF07005">
    <property type="entry name" value="SBD_N"/>
    <property type="match status" value="1"/>
</dbReference>
<sequence>MKVGIIADDLTGANATGVRLSKNGFHPATYFHYNDLMQDDETDAIIVDTDSRYASKKVLDYRVGGSLRKLKDWGADILCKRIDSTLRGNVGVEIDMILDTVGPDSVGVVVPSFPDSGRVTVGGYLLVDNLPLHKTDAANDPITPITTSYVPEIISSQTSHKVGVLTINDMTDDRDIFIRSFKKLVDDGNKIIVLDAVTNNDIEFIAETLCGYTDKKIVPIDPGPFTSLYAKYRADQIGDDRKIIVTVGSATKVSERQLVYLIDRLKLTPVIPDINKLATFDENWHAEVEKSVQLAKERMEENEVVVITTNEENLVIIDIKKIAASHGVTPDRVAKRITDGLATITKRLLDEADHEIKGCYVSGGDVTASLASITLASGIKLIDEVGPLIAYGHLLGGKYEGLPLVTKGGMIGSRQTLYEAVQYLKSK</sequence>
<dbReference type="Gene3D" id="3.40.50.10840">
    <property type="entry name" value="Putative sugar-binding, N-terminal domain"/>
    <property type="match status" value="1"/>
</dbReference>
<dbReference type="GO" id="GO:0016301">
    <property type="term" value="F:kinase activity"/>
    <property type="evidence" value="ECO:0007669"/>
    <property type="project" value="UniProtKB-KW"/>
</dbReference>
<protein>
    <submittedName>
        <fullName evidence="9">Uncharacterized protein YgbK (DUF1537 family)</fullName>
    </submittedName>
</protein>
<proteinExistence type="inferred from homology"/>
<evidence type="ECO:0000256" key="2">
    <source>
        <dbReference type="ARBA" id="ARBA00022679"/>
    </source>
</evidence>
<feature type="domain" description="Four-carbon acid sugar kinase nucleotide binding" evidence="8">
    <location>
        <begin position="245"/>
        <end position="417"/>
    </location>
</feature>
<dbReference type="InterPro" id="IPR031475">
    <property type="entry name" value="NBD_C"/>
</dbReference>
<evidence type="ECO:0000256" key="5">
    <source>
        <dbReference type="ARBA" id="ARBA00022840"/>
    </source>
</evidence>
<comment type="caution">
    <text evidence="9">The sequence shown here is derived from an EMBL/GenBank/DDBJ whole genome shotgun (WGS) entry which is preliminary data.</text>
</comment>
<evidence type="ECO:0000256" key="4">
    <source>
        <dbReference type="ARBA" id="ARBA00022777"/>
    </source>
</evidence>
<evidence type="ECO:0000256" key="3">
    <source>
        <dbReference type="ARBA" id="ARBA00022741"/>
    </source>
</evidence>
<dbReference type="Gene3D" id="3.40.980.20">
    <property type="entry name" value="Four-carbon acid sugar kinase, nucleotide binding domain"/>
    <property type="match status" value="1"/>
</dbReference>
<name>A0A3E0ASP0_9STAP</name>
<dbReference type="EMBL" id="QUMW01000015">
    <property type="protein sequence ID" value="REG22769.1"/>
    <property type="molecule type" value="Genomic_DNA"/>
</dbReference>
<keyword evidence="5" id="KW-0067">ATP-binding</keyword>
<dbReference type="RefSeq" id="WP_115885904.1">
    <property type="nucleotide sequence ID" value="NZ_CBCSHX010000007.1"/>
</dbReference>